<dbReference type="Gene3D" id="3.40.50.300">
    <property type="entry name" value="P-loop containing nucleotide triphosphate hydrolases"/>
    <property type="match status" value="2"/>
</dbReference>
<sequence length="560" mass="63710">MITIEEKLNSKVPGTSSLYVSFDYNKDIVEALKNSVTVANYDKKSKVWEVPVTDLASIINSVNVFDDIELKLKPDEKKHPVKDVQLSEFKTTPFPYQAEGIKFGLSHDRWLLLDAPGLGKTLQMLYLALELKKREGIEHCLIICGVNNLKFNWKREIEKHTEESCYILGQRITKSGKFTIGSVNDRVADLNRIIDEFFVVTNIETLRDANVVKGINKGANKFDLIIIDEVHRCKNPTAVQSKNFLKLTSAKYRVALTGTLLLNSPLDAYIPLKWIGKEHCSFSNFKYYYCNYTGFFNNDFVGYRNVDTLKEQLNECSLRRTKDLLDLPEKTIITQIVEMNPIQEAFYSNIQAGIVDQVDKVDMSTANILSMVARLRQATECPSVLTTENIKSEKVSVAEDLVEQIVSGDEKVVVFSTFKETLNTLKEDLKQYKPLLCTGDVPDVIINENIEKFQNDDEHMVMLCTTSKMGTGVTLNRATHAIFISNPWTAADCQQCEDRIHRIGSKKPVFIHYLISNNTIDQRVDELVHDKGAISDYIIDDKIEERSIDSLRKYIQGLTV</sequence>
<reference evidence="4" key="1">
    <citation type="journal article" date="2021" name="Proc. Natl. Acad. Sci. U.S.A.">
        <title>A Catalog of Tens of Thousands of Viruses from Human Metagenomes Reveals Hidden Associations with Chronic Diseases.</title>
        <authorList>
            <person name="Tisza M.J."/>
            <person name="Buck C.B."/>
        </authorList>
    </citation>
    <scope>NUCLEOTIDE SEQUENCE</scope>
    <source>
        <strain evidence="4">Ctsf32</strain>
    </source>
</reference>
<dbReference type="CDD" id="cd18793">
    <property type="entry name" value="SF2_C_SNF"/>
    <property type="match status" value="1"/>
</dbReference>
<evidence type="ECO:0000259" key="3">
    <source>
        <dbReference type="PROSITE" id="PS51194"/>
    </source>
</evidence>
<dbReference type="PROSITE" id="PS51194">
    <property type="entry name" value="HELICASE_CTER"/>
    <property type="match status" value="1"/>
</dbReference>
<proteinExistence type="predicted"/>
<name>A0A8S5LNL2_9CAUD</name>
<dbReference type="GO" id="GO:0005524">
    <property type="term" value="F:ATP binding"/>
    <property type="evidence" value="ECO:0007669"/>
    <property type="project" value="InterPro"/>
</dbReference>
<dbReference type="GO" id="GO:0031297">
    <property type="term" value="P:replication fork processing"/>
    <property type="evidence" value="ECO:0007669"/>
    <property type="project" value="TreeGrafter"/>
</dbReference>
<dbReference type="PANTHER" id="PTHR45766:SF6">
    <property type="entry name" value="SWI_SNF-RELATED MATRIX-ASSOCIATED ACTIN-DEPENDENT REGULATOR OF CHROMATIN SUBFAMILY A-LIKE PROTEIN 1"/>
    <property type="match status" value="1"/>
</dbReference>
<feature type="domain" description="Helicase C-terminal" evidence="3">
    <location>
        <begin position="397"/>
        <end position="559"/>
    </location>
</feature>
<feature type="domain" description="Helicase ATP-binding" evidence="2">
    <location>
        <begin position="101"/>
        <end position="278"/>
    </location>
</feature>
<dbReference type="PANTHER" id="PTHR45766">
    <property type="entry name" value="DNA ANNEALING HELICASE AND ENDONUCLEASE ZRANB3 FAMILY MEMBER"/>
    <property type="match status" value="1"/>
</dbReference>
<accession>A0A8S5LNL2</accession>
<evidence type="ECO:0000313" key="4">
    <source>
        <dbReference type="EMBL" id="DAD71439.1"/>
    </source>
</evidence>
<dbReference type="Pfam" id="PF00271">
    <property type="entry name" value="Helicase_C"/>
    <property type="match status" value="1"/>
</dbReference>
<dbReference type="InterPro" id="IPR014001">
    <property type="entry name" value="Helicase_ATP-bd"/>
</dbReference>
<dbReference type="InterPro" id="IPR000330">
    <property type="entry name" value="SNF2_N"/>
</dbReference>
<dbReference type="SMART" id="SM00487">
    <property type="entry name" value="DEXDc"/>
    <property type="match status" value="1"/>
</dbReference>
<organism evidence="4">
    <name type="scientific">Siphoviridae sp. ctsf32</name>
    <dbReference type="NCBI Taxonomy" id="2827594"/>
    <lineage>
        <taxon>Viruses</taxon>
        <taxon>Duplodnaviria</taxon>
        <taxon>Heunggongvirae</taxon>
        <taxon>Uroviricota</taxon>
        <taxon>Caudoviricetes</taxon>
    </lineage>
</organism>
<evidence type="ECO:0000256" key="1">
    <source>
        <dbReference type="ARBA" id="ARBA00022801"/>
    </source>
</evidence>
<dbReference type="SMART" id="SM00490">
    <property type="entry name" value="HELICc"/>
    <property type="match status" value="1"/>
</dbReference>
<dbReference type="PROSITE" id="PS51192">
    <property type="entry name" value="HELICASE_ATP_BIND_1"/>
    <property type="match status" value="1"/>
</dbReference>
<dbReference type="InterPro" id="IPR027417">
    <property type="entry name" value="P-loop_NTPase"/>
</dbReference>
<dbReference type="GO" id="GO:0006281">
    <property type="term" value="P:DNA repair"/>
    <property type="evidence" value="ECO:0007669"/>
    <property type="project" value="TreeGrafter"/>
</dbReference>
<dbReference type="EMBL" id="BK015882">
    <property type="protein sequence ID" value="DAD71439.1"/>
    <property type="molecule type" value="Genomic_DNA"/>
</dbReference>
<dbReference type="InterPro" id="IPR001650">
    <property type="entry name" value="Helicase_C-like"/>
</dbReference>
<protein>
    <submittedName>
        <fullName evidence="4">Chromatin remodeling complex ATPase</fullName>
    </submittedName>
</protein>
<dbReference type="SUPFAM" id="SSF52540">
    <property type="entry name" value="P-loop containing nucleoside triphosphate hydrolases"/>
    <property type="match status" value="2"/>
</dbReference>
<dbReference type="InterPro" id="IPR049730">
    <property type="entry name" value="SNF2/RAD54-like_C"/>
</dbReference>
<dbReference type="Pfam" id="PF00176">
    <property type="entry name" value="SNF2-rel_dom"/>
    <property type="match status" value="1"/>
</dbReference>
<keyword evidence="1" id="KW-0378">Hydrolase</keyword>
<evidence type="ECO:0000259" key="2">
    <source>
        <dbReference type="PROSITE" id="PS51192"/>
    </source>
</evidence>
<dbReference type="GO" id="GO:0016787">
    <property type="term" value="F:hydrolase activity"/>
    <property type="evidence" value="ECO:0007669"/>
    <property type="project" value="UniProtKB-KW"/>
</dbReference>